<dbReference type="EMBL" id="BSDI01000099">
    <property type="protein sequence ID" value="GLI03754.1"/>
    <property type="molecule type" value="Genomic_DNA"/>
</dbReference>
<evidence type="ECO:0000256" key="2">
    <source>
        <dbReference type="ARBA" id="ARBA00022679"/>
    </source>
</evidence>
<dbReference type="InterPro" id="IPR029063">
    <property type="entry name" value="SAM-dependent_MTases_sf"/>
</dbReference>
<dbReference type="InterPro" id="IPR041698">
    <property type="entry name" value="Methyltransf_25"/>
</dbReference>
<gene>
    <name evidence="4" type="primary">tam</name>
    <name evidence="4" type="ORF">Pa4123_90340</name>
</gene>
<evidence type="ECO:0000256" key="1">
    <source>
        <dbReference type="ARBA" id="ARBA00022603"/>
    </source>
</evidence>
<organism evidence="4 5">
    <name type="scientific">Phytohabitans aurantiacus</name>
    <dbReference type="NCBI Taxonomy" id="3016789"/>
    <lineage>
        <taxon>Bacteria</taxon>
        <taxon>Bacillati</taxon>
        <taxon>Actinomycetota</taxon>
        <taxon>Actinomycetes</taxon>
        <taxon>Micromonosporales</taxon>
        <taxon>Micromonosporaceae</taxon>
    </lineage>
</organism>
<dbReference type="PANTHER" id="PTHR43861">
    <property type="entry name" value="TRANS-ACONITATE 2-METHYLTRANSFERASE-RELATED"/>
    <property type="match status" value="1"/>
</dbReference>
<evidence type="ECO:0000313" key="4">
    <source>
        <dbReference type="EMBL" id="GLI03754.1"/>
    </source>
</evidence>
<comment type="caution">
    <text evidence="4">The sequence shown here is derived from an EMBL/GenBank/DDBJ whole genome shotgun (WGS) entry which is preliminary data.</text>
</comment>
<dbReference type="Gene3D" id="3.40.50.150">
    <property type="entry name" value="Vaccinia Virus protein VP39"/>
    <property type="match status" value="1"/>
</dbReference>
<dbReference type="RefSeq" id="WP_281906174.1">
    <property type="nucleotide sequence ID" value="NZ_BSDI01000099.1"/>
</dbReference>
<dbReference type="Gene3D" id="1.10.150.290">
    <property type="entry name" value="S-adenosyl-L-methionine-dependent methyltransferases"/>
    <property type="match status" value="1"/>
</dbReference>
<feature type="domain" description="Methyltransferase" evidence="3">
    <location>
        <begin position="33"/>
        <end position="121"/>
    </location>
</feature>
<dbReference type="SUPFAM" id="SSF53335">
    <property type="entry name" value="S-adenosyl-L-methionine-dependent methyltransferases"/>
    <property type="match status" value="1"/>
</dbReference>
<accession>A0ABQ5RAG9</accession>
<keyword evidence="1" id="KW-0489">Methyltransferase</keyword>
<dbReference type="NCBIfam" id="NF010703">
    <property type="entry name" value="PRK14103.1"/>
    <property type="match status" value="1"/>
</dbReference>
<dbReference type="Proteomes" id="UP001144280">
    <property type="component" value="Unassembled WGS sequence"/>
</dbReference>
<keyword evidence="5" id="KW-1185">Reference proteome</keyword>
<name>A0ABQ5RAG9_9ACTN</name>
<proteinExistence type="predicted"/>
<keyword evidence="2" id="KW-0808">Transferase</keyword>
<evidence type="ECO:0000313" key="5">
    <source>
        <dbReference type="Proteomes" id="UP001144280"/>
    </source>
</evidence>
<evidence type="ECO:0000259" key="3">
    <source>
        <dbReference type="Pfam" id="PF13649"/>
    </source>
</evidence>
<dbReference type="Pfam" id="PF13649">
    <property type="entry name" value="Methyltransf_25"/>
    <property type="match status" value="1"/>
</dbReference>
<dbReference type="CDD" id="cd02440">
    <property type="entry name" value="AdoMet_MTases"/>
    <property type="match status" value="1"/>
</dbReference>
<dbReference type="InterPro" id="IPR023149">
    <property type="entry name" value="Trans_acon_MeTrfase_C"/>
</dbReference>
<protein>
    <submittedName>
        <fullName evidence="4">Trans-aconitate 2-methyltransferase</fullName>
    </submittedName>
</protein>
<sequence length="257" mass="28412">MWDPSTYLRFGDERSRPFFDLVARIPTERPRAVVDLGCGPGNLTAALAERWPGARIRGFDSSTEMIEKARTEQYPIEFSVGDVREWSPRPDDDVAVSNAVLQWVPGHDDLLRRWSGALAPGACLAVQVPGNFAAPSHRALRAVASEARWQAPLAYLSRDMPVLDSSGYADILHADCVVDAWETTYLHQLPVAPGGDHPVLTWMEGTALRPVRAALGDDDWAVFRDTLGARLAKEYPASGNVVFFPFHRIFFVAVKKG</sequence>
<reference evidence="4" key="1">
    <citation type="submission" date="2022-12" db="EMBL/GenBank/DDBJ databases">
        <title>New Phytohabitans aurantiacus sp. RD004123 nov., an actinomycete isolated from soil.</title>
        <authorList>
            <person name="Triningsih D.W."/>
            <person name="Harunari E."/>
            <person name="Igarashi Y."/>
        </authorList>
    </citation>
    <scope>NUCLEOTIDE SEQUENCE</scope>
    <source>
        <strain evidence="4">RD004123</strain>
    </source>
</reference>
<dbReference type="PANTHER" id="PTHR43861:SF1">
    <property type="entry name" value="TRANS-ACONITATE 2-METHYLTRANSFERASE"/>
    <property type="match status" value="1"/>
</dbReference>